<name>A0A6C0K3P4_9ZZZZ</name>
<proteinExistence type="predicted"/>
<protein>
    <submittedName>
        <fullName evidence="1">Uncharacterized protein</fullName>
    </submittedName>
</protein>
<dbReference type="AlphaFoldDB" id="A0A6C0K3P4"/>
<accession>A0A6C0K3P4</accession>
<sequence length="292" mass="33672">MPRGTGEAEARNIGIIVKSLNDPISAIGNKIKTKFYETFGKRITEARVRDGQNLKTHNDFQIMVFGETSWNTVEHKGSKQYTPISESNTVCKSGVQFHNGLCGKYTIPKKYAQLWYDTWILSDTLAKKFDIKASIPTFDEWYAKDCNSLDPKTPFSIEQKAKVRAHRGDKSSLLKERLPVNEAFNLTAEEQIQMKNEVLAIANEALEQKDYWLEIRGNLETDFHLRWYPKFILKDITEVTVLKHDDIKVEFKCADDFIFHSYLRWGKGAGFSNLRFDLRFGPASKQRKSRST</sequence>
<evidence type="ECO:0000313" key="1">
    <source>
        <dbReference type="EMBL" id="QHU12349.1"/>
    </source>
</evidence>
<reference evidence="1" key="1">
    <citation type="journal article" date="2020" name="Nature">
        <title>Giant virus diversity and host interactions through global metagenomics.</title>
        <authorList>
            <person name="Schulz F."/>
            <person name="Roux S."/>
            <person name="Paez-Espino D."/>
            <person name="Jungbluth S."/>
            <person name="Walsh D.A."/>
            <person name="Denef V.J."/>
            <person name="McMahon K.D."/>
            <person name="Konstantinidis K.T."/>
            <person name="Eloe-Fadrosh E.A."/>
            <person name="Kyrpides N.C."/>
            <person name="Woyke T."/>
        </authorList>
    </citation>
    <scope>NUCLEOTIDE SEQUENCE</scope>
    <source>
        <strain evidence="1">GVMAG-S-1101171-110</strain>
    </source>
</reference>
<dbReference type="EMBL" id="MN740799">
    <property type="protein sequence ID" value="QHU12349.1"/>
    <property type="molecule type" value="Genomic_DNA"/>
</dbReference>
<organism evidence="1">
    <name type="scientific">viral metagenome</name>
    <dbReference type="NCBI Taxonomy" id="1070528"/>
    <lineage>
        <taxon>unclassified sequences</taxon>
        <taxon>metagenomes</taxon>
        <taxon>organismal metagenomes</taxon>
    </lineage>
</organism>